<dbReference type="InterPro" id="IPR012675">
    <property type="entry name" value="Beta-grasp_dom_sf"/>
</dbReference>
<reference evidence="2" key="1">
    <citation type="journal article" date="2020" name="mSystems">
        <title>Genome- and Community-Level Interaction Insights into Carbon Utilization and Element Cycling Functions of Hydrothermarchaeota in Hydrothermal Sediment.</title>
        <authorList>
            <person name="Zhou Z."/>
            <person name="Liu Y."/>
            <person name="Xu W."/>
            <person name="Pan J."/>
            <person name="Luo Z.H."/>
            <person name="Li M."/>
        </authorList>
    </citation>
    <scope>NUCLEOTIDE SEQUENCE [LARGE SCALE GENOMIC DNA]</scope>
    <source>
        <strain evidence="1">SpSt-638</strain>
        <strain evidence="2">SpSt-648</strain>
    </source>
</reference>
<sequence length="68" mass="7515">MVVKVEVRERENIVYEIEANGLTIKELLVKLGLIPSEYVAVKNGNVVTEEDRVVDGDTLILYPVKSGG</sequence>
<dbReference type="Gene3D" id="3.10.20.30">
    <property type="match status" value="1"/>
</dbReference>
<dbReference type="EMBL" id="DTBE01000040">
    <property type="protein sequence ID" value="HGQ59353.1"/>
    <property type="molecule type" value="Genomic_DNA"/>
</dbReference>
<organism evidence="2">
    <name type="scientific">Staphylothermus marinus</name>
    <dbReference type="NCBI Taxonomy" id="2280"/>
    <lineage>
        <taxon>Archaea</taxon>
        <taxon>Thermoproteota</taxon>
        <taxon>Thermoprotei</taxon>
        <taxon>Desulfurococcales</taxon>
        <taxon>Desulfurococcaceae</taxon>
        <taxon>Staphylothermus</taxon>
    </lineage>
</organism>
<proteinExistence type="predicted"/>
<gene>
    <name evidence="1" type="ORF">ENU09_01315</name>
    <name evidence="2" type="ORF">ENU20_04295</name>
</gene>
<comment type="caution">
    <text evidence="2">The sequence shown here is derived from an EMBL/GenBank/DDBJ whole genome shotgun (WGS) entry which is preliminary data.</text>
</comment>
<dbReference type="EMBL" id="DTBP01000030">
    <property type="protein sequence ID" value="HGQ74276.1"/>
    <property type="molecule type" value="Genomic_DNA"/>
</dbReference>
<dbReference type="AlphaFoldDB" id="A0A7C4JLU0"/>
<accession>A0A7C4JLU0</accession>
<dbReference type="InterPro" id="IPR016155">
    <property type="entry name" value="Mopterin_synth/thiamin_S_b"/>
</dbReference>
<protein>
    <submittedName>
        <fullName evidence="2">Thiamine biosynthesis protein ThiS</fullName>
    </submittedName>
</protein>
<dbReference type="Pfam" id="PF02597">
    <property type="entry name" value="ThiS"/>
    <property type="match status" value="1"/>
</dbReference>
<name>A0A7C4JLU0_STAMA</name>
<evidence type="ECO:0000313" key="1">
    <source>
        <dbReference type="EMBL" id="HGQ59353.1"/>
    </source>
</evidence>
<evidence type="ECO:0000313" key="2">
    <source>
        <dbReference type="EMBL" id="HGQ74276.1"/>
    </source>
</evidence>
<dbReference type="InterPro" id="IPR003749">
    <property type="entry name" value="ThiS/MoaD-like"/>
</dbReference>
<dbReference type="SUPFAM" id="SSF54285">
    <property type="entry name" value="MoaD/ThiS"/>
    <property type="match status" value="1"/>
</dbReference>